<dbReference type="RefSeq" id="WP_397084172.1">
    <property type="nucleotide sequence ID" value="NZ_JBITGY010000006.1"/>
</dbReference>
<evidence type="ECO:0000313" key="1">
    <source>
        <dbReference type="EMBL" id="MFI6500334.1"/>
    </source>
</evidence>
<gene>
    <name evidence="1" type="ORF">ACIBG2_23340</name>
</gene>
<keyword evidence="2" id="KW-1185">Reference proteome</keyword>
<organism evidence="1 2">
    <name type="scientific">Nonomuraea typhae</name>
    <dbReference type="NCBI Taxonomy" id="2603600"/>
    <lineage>
        <taxon>Bacteria</taxon>
        <taxon>Bacillati</taxon>
        <taxon>Actinomycetota</taxon>
        <taxon>Actinomycetes</taxon>
        <taxon>Streptosporangiales</taxon>
        <taxon>Streptosporangiaceae</taxon>
        <taxon>Nonomuraea</taxon>
    </lineage>
</organism>
<dbReference type="Proteomes" id="UP001612741">
    <property type="component" value="Unassembled WGS sequence"/>
</dbReference>
<dbReference type="EMBL" id="JBITGY010000006">
    <property type="protein sequence ID" value="MFI6500334.1"/>
    <property type="molecule type" value="Genomic_DNA"/>
</dbReference>
<reference evidence="1 2" key="1">
    <citation type="submission" date="2024-10" db="EMBL/GenBank/DDBJ databases">
        <title>The Natural Products Discovery Center: Release of the First 8490 Sequenced Strains for Exploring Actinobacteria Biosynthetic Diversity.</title>
        <authorList>
            <person name="Kalkreuter E."/>
            <person name="Kautsar S.A."/>
            <person name="Yang D."/>
            <person name="Bader C.D."/>
            <person name="Teijaro C.N."/>
            <person name="Fluegel L."/>
            <person name="Davis C.M."/>
            <person name="Simpson J.R."/>
            <person name="Lauterbach L."/>
            <person name="Steele A.D."/>
            <person name="Gui C."/>
            <person name="Meng S."/>
            <person name="Li G."/>
            <person name="Viehrig K."/>
            <person name="Ye F."/>
            <person name="Su P."/>
            <person name="Kiefer A.F."/>
            <person name="Nichols A."/>
            <person name="Cepeda A.J."/>
            <person name="Yan W."/>
            <person name="Fan B."/>
            <person name="Jiang Y."/>
            <person name="Adhikari A."/>
            <person name="Zheng C.-J."/>
            <person name="Schuster L."/>
            <person name="Cowan T.M."/>
            <person name="Smanski M.J."/>
            <person name="Chevrette M.G."/>
            <person name="De Carvalho L.P.S."/>
            <person name="Shen B."/>
        </authorList>
    </citation>
    <scope>NUCLEOTIDE SEQUENCE [LARGE SCALE GENOMIC DNA]</scope>
    <source>
        <strain evidence="1 2">NPDC050545</strain>
    </source>
</reference>
<sequence>MTNRLPYPDPALQEVLDRNRTAQDLIHTFAQSTLTLVALWQHVTAALQDTPVLVAEITRLRREISRTRLSRANLIAAMQATLHADADGERDSLSYLRDELTNHAGGDDQTSLDGAA</sequence>
<protein>
    <submittedName>
        <fullName evidence="1">Uncharacterized protein</fullName>
    </submittedName>
</protein>
<evidence type="ECO:0000313" key="2">
    <source>
        <dbReference type="Proteomes" id="UP001612741"/>
    </source>
</evidence>
<proteinExistence type="predicted"/>
<name>A0ABW7YWN0_9ACTN</name>
<accession>A0ABW7YWN0</accession>
<comment type="caution">
    <text evidence="1">The sequence shown here is derived from an EMBL/GenBank/DDBJ whole genome shotgun (WGS) entry which is preliminary data.</text>
</comment>